<keyword evidence="2" id="KW-0732">Signal</keyword>
<dbReference type="PANTHER" id="PTHR42928">
    <property type="entry name" value="TRICARBOXYLATE-BINDING PROTEIN"/>
    <property type="match status" value="1"/>
</dbReference>
<evidence type="ECO:0008006" key="5">
    <source>
        <dbReference type="Google" id="ProtNLM"/>
    </source>
</evidence>
<proteinExistence type="inferred from homology"/>
<dbReference type="EMBL" id="CAJPUY010000011">
    <property type="protein sequence ID" value="CAG2146337.1"/>
    <property type="molecule type" value="Genomic_DNA"/>
</dbReference>
<gene>
    <name evidence="3" type="ORF">LMG31506_03386</name>
</gene>
<dbReference type="Gene3D" id="3.40.190.150">
    <property type="entry name" value="Bordetella uptake gene, domain 1"/>
    <property type="match status" value="1"/>
</dbReference>
<feature type="signal peptide" evidence="2">
    <location>
        <begin position="1"/>
        <end position="23"/>
    </location>
</feature>
<reference evidence="3" key="1">
    <citation type="submission" date="2021-03" db="EMBL/GenBank/DDBJ databases">
        <authorList>
            <person name="Peeters C."/>
        </authorList>
    </citation>
    <scope>NUCLEOTIDE SEQUENCE</scope>
    <source>
        <strain evidence="3">LMG 31506</strain>
    </source>
</reference>
<evidence type="ECO:0000313" key="4">
    <source>
        <dbReference type="Proteomes" id="UP000672934"/>
    </source>
</evidence>
<dbReference type="PIRSF" id="PIRSF017082">
    <property type="entry name" value="YflP"/>
    <property type="match status" value="1"/>
</dbReference>
<dbReference type="RefSeq" id="WP_211948318.1">
    <property type="nucleotide sequence ID" value="NZ_CAJPUY010000011.1"/>
</dbReference>
<dbReference type="PANTHER" id="PTHR42928:SF5">
    <property type="entry name" value="BLR1237 PROTEIN"/>
    <property type="match status" value="1"/>
</dbReference>
<name>A0A916IVI8_9BURK</name>
<evidence type="ECO:0000313" key="3">
    <source>
        <dbReference type="EMBL" id="CAG2146337.1"/>
    </source>
</evidence>
<accession>A0A916IVI8</accession>
<feature type="chain" id="PRO_5037391003" description="Tripartite tricarboxylate transporter substrate binding protein" evidence="2">
    <location>
        <begin position="24"/>
        <end position="326"/>
    </location>
</feature>
<protein>
    <recommendedName>
        <fullName evidence="5">Tripartite tricarboxylate transporter substrate binding protein</fullName>
    </recommendedName>
</protein>
<dbReference type="Pfam" id="PF03401">
    <property type="entry name" value="TctC"/>
    <property type="match status" value="1"/>
</dbReference>
<comment type="caution">
    <text evidence="3">The sequence shown here is derived from an EMBL/GenBank/DDBJ whole genome shotgun (WGS) entry which is preliminary data.</text>
</comment>
<dbReference type="AlphaFoldDB" id="A0A916IVI8"/>
<dbReference type="InterPro" id="IPR005064">
    <property type="entry name" value="BUG"/>
</dbReference>
<keyword evidence="4" id="KW-1185">Reference proteome</keyword>
<dbReference type="SUPFAM" id="SSF53850">
    <property type="entry name" value="Periplasmic binding protein-like II"/>
    <property type="match status" value="1"/>
</dbReference>
<evidence type="ECO:0000256" key="1">
    <source>
        <dbReference type="ARBA" id="ARBA00006987"/>
    </source>
</evidence>
<evidence type="ECO:0000256" key="2">
    <source>
        <dbReference type="SAM" id="SignalP"/>
    </source>
</evidence>
<comment type="similarity">
    <text evidence="1">Belongs to the UPF0065 (bug) family.</text>
</comment>
<dbReference type="InterPro" id="IPR042100">
    <property type="entry name" value="Bug_dom1"/>
</dbReference>
<dbReference type="Gene3D" id="3.40.190.10">
    <property type="entry name" value="Periplasmic binding protein-like II"/>
    <property type="match status" value="1"/>
</dbReference>
<organism evidence="3 4">
    <name type="scientific">Cupriavidus yeoncheonensis</name>
    <dbReference type="NCBI Taxonomy" id="1462994"/>
    <lineage>
        <taxon>Bacteria</taxon>
        <taxon>Pseudomonadati</taxon>
        <taxon>Pseudomonadota</taxon>
        <taxon>Betaproteobacteria</taxon>
        <taxon>Burkholderiales</taxon>
        <taxon>Burkholderiaceae</taxon>
        <taxon>Cupriavidus</taxon>
    </lineage>
</organism>
<sequence length="326" mass="34293">MLKHLIRIGAVAAVLSASHTSIAETWPEPSRPIMLIVPAPGGSGTGDTIARVLAQRLKKELNTSVIVDNRGGANGNIGAGAAASAAPNGYTFLLSWAGTLAVNPSLYRNLPFNPQTSFEPVALIADVPNILVVNSSLPVKSLQDFIAYARSHKGELNYGSSGNGSSMHLAGELFDRETGAEMTHVPYSAPGTATTNLLANDIQAMFQLVPGIVGQVKANKVRALAIMSTRRSPALPDVPTTAELGFPSLQSSTWFAVLAPKGTPNDIVRRMNVAINNVVADPEIVKVFTEMGASPLGGSPERVASVLSADLVKWRAVVKRGNIQMQ</sequence>
<dbReference type="Proteomes" id="UP000672934">
    <property type="component" value="Unassembled WGS sequence"/>
</dbReference>